<evidence type="ECO:0000256" key="1">
    <source>
        <dbReference type="SAM" id="MobiDB-lite"/>
    </source>
</evidence>
<accession>A0ABR3F3H8</accession>
<dbReference type="InterPro" id="IPR053183">
    <property type="entry name" value="ASL1"/>
</dbReference>
<dbReference type="EMBL" id="JBAHYK010001053">
    <property type="protein sequence ID" value="KAL0569783.1"/>
    <property type="molecule type" value="Genomic_DNA"/>
</dbReference>
<evidence type="ECO:0000313" key="4">
    <source>
        <dbReference type="EMBL" id="KAL0569783.1"/>
    </source>
</evidence>
<protein>
    <recommendedName>
        <fullName evidence="3">Asl1-like glycosyl hydrolase catalytic domain-containing protein</fullName>
    </recommendedName>
</protein>
<dbReference type="SUPFAM" id="SSF51445">
    <property type="entry name" value="(Trans)glycosidases"/>
    <property type="match status" value="1"/>
</dbReference>
<dbReference type="InterPro" id="IPR017853">
    <property type="entry name" value="GH"/>
</dbReference>
<keyword evidence="2" id="KW-0732">Signal</keyword>
<comment type="caution">
    <text evidence="4">The sequence shown here is derived from an EMBL/GenBank/DDBJ whole genome shotgun (WGS) entry which is preliminary data.</text>
</comment>
<dbReference type="PANTHER" id="PTHR34154">
    <property type="entry name" value="ALKALI-SENSITIVE LINKAGE PROTEIN 1"/>
    <property type="match status" value="1"/>
</dbReference>
<feature type="signal peptide" evidence="2">
    <location>
        <begin position="1"/>
        <end position="21"/>
    </location>
</feature>
<name>A0ABR3F3H8_9AGAR</name>
<organism evidence="4 5">
    <name type="scientific">Marasmius crinis-equi</name>
    <dbReference type="NCBI Taxonomy" id="585013"/>
    <lineage>
        <taxon>Eukaryota</taxon>
        <taxon>Fungi</taxon>
        <taxon>Dikarya</taxon>
        <taxon>Basidiomycota</taxon>
        <taxon>Agaricomycotina</taxon>
        <taxon>Agaricomycetes</taxon>
        <taxon>Agaricomycetidae</taxon>
        <taxon>Agaricales</taxon>
        <taxon>Marasmiineae</taxon>
        <taxon>Marasmiaceae</taxon>
        <taxon>Marasmius</taxon>
    </lineage>
</organism>
<dbReference type="InterPro" id="IPR024655">
    <property type="entry name" value="Asl1_glyco_hydro_catalytic"/>
</dbReference>
<feature type="region of interest" description="Disordered" evidence="1">
    <location>
        <begin position="35"/>
        <end position="143"/>
    </location>
</feature>
<evidence type="ECO:0000313" key="5">
    <source>
        <dbReference type="Proteomes" id="UP001465976"/>
    </source>
</evidence>
<feature type="chain" id="PRO_5046342374" description="Asl1-like glycosyl hydrolase catalytic domain-containing protein" evidence="2">
    <location>
        <begin position="22"/>
        <end position="382"/>
    </location>
</feature>
<dbReference type="PANTHER" id="PTHR34154:SF3">
    <property type="entry name" value="ALKALI-SENSITIVE LINKAGE PROTEIN 1"/>
    <property type="match status" value="1"/>
</dbReference>
<sequence>MAPSKLLNLVALATIAVFASSFGVEPVYALSGHGPSNAQHHGLSSRGHDSVAKRKRGMQRRQCQARPQSGSTHNGTNASASASSSSSSSSSASTSVSTSTSASTSTSTSTDTNNSSSNGDNSNNNGGNNNGGSQGNNGGAQSSGGKVCLAWAGGNDPALQNWQTSNSGIIYTWSPWAPQNTYGYTFAPMLWSEKQIDDFKAQVHQGVPYVMGFNEPELEGQATMTPQHGAEVWKQYIQPMAAGGSKLVSPAVTSDPQGKPWLTDFFKACDGCTIDIIALHYYGTSADELINYLTDIHNTFQKPIWLTEYACQNFSGGAQCSPDEIKAFMDKVKHFAETTDWVQQYCWFGATHDMHEVNPNNQLMNSDGKPNALGMDFLGLSQ</sequence>
<feature type="compositionally biased region" description="Polar residues" evidence="1">
    <location>
        <begin position="61"/>
        <end position="73"/>
    </location>
</feature>
<proteinExistence type="predicted"/>
<gene>
    <name evidence="4" type="ORF">V5O48_012175</name>
</gene>
<reference evidence="4 5" key="1">
    <citation type="submission" date="2024-02" db="EMBL/GenBank/DDBJ databases">
        <title>A draft genome for the cacao thread blight pathogen Marasmius crinis-equi.</title>
        <authorList>
            <person name="Cohen S.P."/>
            <person name="Baruah I.K."/>
            <person name="Amoako-Attah I."/>
            <person name="Bukari Y."/>
            <person name="Meinhardt L.W."/>
            <person name="Bailey B.A."/>
        </authorList>
    </citation>
    <scope>NUCLEOTIDE SEQUENCE [LARGE SCALE GENOMIC DNA]</scope>
    <source>
        <strain evidence="4 5">GH-76</strain>
    </source>
</reference>
<dbReference type="Pfam" id="PF11790">
    <property type="entry name" value="Glyco_hydro_cc"/>
    <property type="match status" value="1"/>
</dbReference>
<feature type="domain" description="Asl1-like glycosyl hydrolase catalytic" evidence="3">
    <location>
        <begin position="149"/>
        <end position="375"/>
    </location>
</feature>
<keyword evidence="5" id="KW-1185">Reference proteome</keyword>
<dbReference type="Gene3D" id="3.20.20.80">
    <property type="entry name" value="Glycosidases"/>
    <property type="match status" value="1"/>
</dbReference>
<dbReference type="Proteomes" id="UP001465976">
    <property type="component" value="Unassembled WGS sequence"/>
</dbReference>
<evidence type="ECO:0000256" key="2">
    <source>
        <dbReference type="SAM" id="SignalP"/>
    </source>
</evidence>
<feature type="compositionally biased region" description="Gly residues" evidence="1">
    <location>
        <begin position="128"/>
        <end position="142"/>
    </location>
</feature>
<feature type="compositionally biased region" description="Low complexity" evidence="1">
    <location>
        <begin position="74"/>
        <end position="127"/>
    </location>
</feature>
<evidence type="ECO:0000259" key="3">
    <source>
        <dbReference type="Pfam" id="PF11790"/>
    </source>
</evidence>